<keyword evidence="2" id="KW-1185">Reference proteome</keyword>
<protein>
    <submittedName>
        <fullName evidence="1">Uncharacterized protein</fullName>
    </submittedName>
</protein>
<evidence type="ECO:0000313" key="2">
    <source>
        <dbReference type="Proteomes" id="UP001638806"/>
    </source>
</evidence>
<dbReference type="EMBL" id="JBGNUJ010000010">
    <property type="protein sequence ID" value="KAL3955211.1"/>
    <property type="molecule type" value="Genomic_DNA"/>
</dbReference>
<reference evidence="1" key="1">
    <citation type="submission" date="2024-12" db="EMBL/GenBank/DDBJ databases">
        <title>Comparative genomics and development of molecular markers within Purpureocillium lilacinum and among Purpureocillium species.</title>
        <authorList>
            <person name="Yeh Z.-Y."/>
            <person name="Ni N.-T."/>
            <person name="Lo P.-H."/>
            <person name="Mushyakhwo K."/>
            <person name="Lin C.-F."/>
            <person name="Nai Y.-S."/>
        </authorList>
    </citation>
    <scope>NUCLEOTIDE SEQUENCE</scope>
    <source>
        <strain evidence="1">NCHU-NPUST-175</strain>
    </source>
</reference>
<comment type="caution">
    <text evidence="1">The sequence shown here is derived from an EMBL/GenBank/DDBJ whole genome shotgun (WGS) entry which is preliminary data.</text>
</comment>
<proteinExistence type="predicted"/>
<sequence>MAESVAAGQPQVRRRHHDDTARQTNQRNPSLACQAFCEAAEDKGAAPPGCHDALCPRRNATISRHRCSRRTRWTKAPASNVQVDPNPARLCHALTLTKRTGRAVERFTGPSPDRRDAR</sequence>
<accession>A0ACC4DIF0</accession>
<dbReference type="Proteomes" id="UP001638806">
    <property type="component" value="Unassembled WGS sequence"/>
</dbReference>
<evidence type="ECO:0000313" key="1">
    <source>
        <dbReference type="EMBL" id="KAL3955211.1"/>
    </source>
</evidence>
<organism evidence="1 2">
    <name type="scientific">Purpureocillium lilacinum</name>
    <name type="common">Paecilomyces lilacinus</name>
    <dbReference type="NCBI Taxonomy" id="33203"/>
    <lineage>
        <taxon>Eukaryota</taxon>
        <taxon>Fungi</taxon>
        <taxon>Dikarya</taxon>
        <taxon>Ascomycota</taxon>
        <taxon>Pezizomycotina</taxon>
        <taxon>Sordariomycetes</taxon>
        <taxon>Hypocreomycetidae</taxon>
        <taxon>Hypocreales</taxon>
        <taxon>Ophiocordycipitaceae</taxon>
        <taxon>Purpureocillium</taxon>
    </lineage>
</organism>
<gene>
    <name evidence="1" type="ORF">ACCO45_010774</name>
</gene>
<name>A0ACC4DIF0_PURLI</name>